<dbReference type="EMBL" id="BCNO01000003">
    <property type="protein sequence ID" value="GAQ95563.1"/>
    <property type="molecule type" value="Genomic_DNA"/>
</dbReference>
<dbReference type="InterPro" id="IPR019267">
    <property type="entry name" value="CRISPR-assoc_Cas6_C"/>
</dbReference>
<comment type="caution">
    <text evidence="6">The sequence shown here is derived from an EMBL/GenBank/DDBJ whole genome shotgun (WGS) entry which is preliminary data.</text>
</comment>
<proteinExistence type="predicted"/>
<dbReference type="GO" id="GO:0051607">
    <property type="term" value="P:defense response to virus"/>
    <property type="evidence" value="ECO:0007669"/>
    <property type="project" value="UniProtKB-KW"/>
</dbReference>
<dbReference type="OrthoDB" id="9787241at2"/>
<feature type="domain" description="CRISPR-associated protein Cas6 C-terminal" evidence="5">
    <location>
        <begin position="171"/>
        <end position="292"/>
    </location>
</feature>
<dbReference type="RefSeq" id="WP_059177000.1">
    <property type="nucleotide sequence ID" value="NZ_BCNO01000003.1"/>
</dbReference>
<organism evidence="6 7">
    <name type="scientific">Thermodesulfovibrio aggregans</name>
    <dbReference type="NCBI Taxonomy" id="86166"/>
    <lineage>
        <taxon>Bacteria</taxon>
        <taxon>Pseudomonadati</taxon>
        <taxon>Nitrospirota</taxon>
        <taxon>Thermodesulfovibrionia</taxon>
        <taxon>Thermodesulfovibrionales</taxon>
        <taxon>Thermodesulfovibrionaceae</taxon>
        <taxon>Thermodesulfovibrio</taxon>
    </lineage>
</organism>
<keyword evidence="4" id="KW-0051">Antiviral defense</keyword>
<evidence type="ECO:0000256" key="1">
    <source>
        <dbReference type="ARBA" id="ARBA00022722"/>
    </source>
</evidence>
<keyword evidence="3" id="KW-0378">Hydrolase</keyword>
<keyword evidence="2" id="KW-0255">Endonuclease</keyword>
<evidence type="ECO:0000313" key="7">
    <source>
        <dbReference type="Proteomes" id="UP000054976"/>
    </source>
</evidence>
<gene>
    <name evidence="6" type="ORF">TAGGR_335</name>
</gene>
<dbReference type="AlphaFoldDB" id="A0A0U9HRD3"/>
<reference evidence="7" key="1">
    <citation type="submission" date="2016-01" db="EMBL/GenBank/DDBJ databases">
        <title>Draft genome sequence of Thermodesulfovibrio aggregans strain TGE-P1.</title>
        <authorList>
            <person name="Sekiguchi Y."/>
            <person name="Ohashi A."/>
            <person name="Matsuura N."/>
            <person name="Tourlousse M.D."/>
        </authorList>
    </citation>
    <scope>NUCLEOTIDE SEQUENCE [LARGE SCALE GENOMIC DNA]</scope>
    <source>
        <strain evidence="7">TGE-P1</strain>
    </source>
</reference>
<keyword evidence="1" id="KW-0540">Nuclease</keyword>
<name>A0A0U9HRD3_9BACT</name>
<evidence type="ECO:0000259" key="5">
    <source>
        <dbReference type="Pfam" id="PF10040"/>
    </source>
</evidence>
<evidence type="ECO:0000313" key="6">
    <source>
        <dbReference type="EMBL" id="GAQ95563.1"/>
    </source>
</evidence>
<protein>
    <submittedName>
        <fullName evidence="6">CRISPR-associated endoribonuclease Cas6</fullName>
    </submittedName>
</protein>
<keyword evidence="7" id="KW-1185">Reference proteome</keyword>
<dbReference type="NCBIfam" id="TIGR01877">
    <property type="entry name" value="cas_cas6"/>
    <property type="match status" value="1"/>
</dbReference>
<evidence type="ECO:0000256" key="2">
    <source>
        <dbReference type="ARBA" id="ARBA00022759"/>
    </source>
</evidence>
<dbReference type="InterPro" id="IPR010156">
    <property type="entry name" value="CRISPR-assoc_prot_Cas6"/>
</dbReference>
<sequence>MEITYKIVNYIIKAQTEIYLPDFKGSAFRGGFGNIFRKITCVLKRFDCLDCPIKQKCIYAYVFETIPDVSSNIMNMHKYEKVPHPFIFEPPLDRKKTFYPDEKLSLRVILVGKGIEFLPYFTFTIAELGEVGIGKGRGKFKIEEIVVSKVETLSLVNSNPSDKKVSKVDIRAITPIRIKHNRQLTDNLEFSIFIKALLRRLSLLYYFHVENKKPPIDVHKLLGLSEQIQKVKENTFWYDWERYSSRQNTRMKLGGILGEITYSGHLTPFVSYIKAGEILHVGKGTSFGLGKYEIVDME</sequence>
<dbReference type="GO" id="GO:0004519">
    <property type="term" value="F:endonuclease activity"/>
    <property type="evidence" value="ECO:0007669"/>
    <property type="project" value="UniProtKB-KW"/>
</dbReference>
<dbReference type="STRING" id="86166.TAGGR_335"/>
<dbReference type="Proteomes" id="UP000054976">
    <property type="component" value="Unassembled WGS sequence"/>
</dbReference>
<dbReference type="Gene3D" id="3.30.70.1900">
    <property type="match status" value="1"/>
</dbReference>
<accession>A0A0U9HRD3</accession>
<dbReference type="GO" id="GO:0016788">
    <property type="term" value="F:hydrolase activity, acting on ester bonds"/>
    <property type="evidence" value="ECO:0007669"/>
    <property type="project" value="InterPro"/>
</dbReference>
<dbReference type="Pfam" id="PF10040">
    <property type="entry name" value="CRISPR_Cas6"/>
    <property type="match status" value="1"/>
</dbReference>
<evidence type="ECO:0000256" key="4">
    <source>
        <dbReference type="ARBA" id="ARBA00023118"/>
    </source>
</evidence>
<evidence type="ECO:0000256" key="3">
    <source>
        <dbReference type="ARBA" id="ARBA00022801"/>
    </source>
</evidence>